<accession>A0AAV7DXM1</accession>
<name>A0AAV7DXM1_ARIFI</name>
<comment type="caution">
    <text evidence="2">The sequence shown here is derived from an EMBL/GenBank/DDBJ whole genome shotgun (WGS) entry which is preliminary data.</text>
</comment>
<keyword evidence="3" id="KW-1185">Reference proteome</keyword>
<organism evidence="2 3">
    <name type="scientific">Aristolochia fimbriata</name>
    <name type="common">White veined hardy Dutchman's pipe vine</name>
    <dbReference type="NCBI Taxonomy" id="158543"/>
    <lineage>
        <taxon>Eukaryota</taxon>
        <taxon>Viridiplantae</taxon>
        <taxon>Streptophyta</taxon>
        <taxon>Embryophyta</taxon>
        <taxon>Tracheophyta</taxon>
        <taxon>Spermatophyta</taxon>
        <taxon>Magnoliopsida</taxon>
        <taxon>Magnoliidae</taxon>
        <taxon>Piperales</taxon>
        <taxon>Aristolochiaceae</taxon>
        <taxon>Aristolochia</taxon>
    </lineage>
</organism>
<protein>
    <submittedName>
        <fullName evidence="2">Uncharacterized protein</fullName>
    </submittedName>
</protein>
<reference evidence="2 3" key="1">
    <citation type="submission" date="2021-07" db="EMBL/GenBank/DDBJ databases">
        <title>The Aristolochia fimbriata genome: insights into angiosperm evolution, floral development and chemical biosynthesis.</title>
        <authorList>
            <person name="Jiao Y."/>
        </authorList>
    </citation>
    <scope>NUCLEOTIDE SEQUENCE [LARGE SCALE GENOMIC DNA]</scope>
    <source>
        <strain evidence="2">IBCAS-2021</strain>
        <tissue evidence="2">Leaf</tissue>
    </source>
</reference>
<proteinExistence type="predicted"/>
<evidence type="ECO:0000313" key="2">
    <source>
        <dbReference type="EMBL" id="KAG9441395.1"/>
    </source>
</evidence>
<dbReference type="Proteomes" id="UP000825729">
    <property type="component" value="Unassembled WGS sequence"/>
</dbReference>
<feature type="region of interest" description="Disordered" evidence="1">
    <location>
        <begin position="1"/>
        <end position="39"/>
    </location>
</feature>
<sequence length="100" mass="11164">MTKTMTFPSLIDSRADARNEHQRAEPEPTTRSGRPGYYRDRTILQSPVPIPFFLKSRPERLAVAAPNSGPTADTEIVSSVNPNPGRVFHVYCFRVEGGFT</sequence>
<gene>
    <name evidence="2" type="ORF">H6P81_017249</name>
</gene>
<dbReference type="EMBL" id="JAINDJ010000007">
    <property type="protein sequence ID" value="KAG9441395.1"/>
    <property type="molecule type" value="Genomic_DNA"/>
</dbReference>
<evidence type="ECO:0000256" key="1">
    <source>
        <dbReference type="SAM" id="MobiDB-lite"/>
    </source>
</evidence>
<feature type="compositionally biased region" description="Basic and acidic residues" evidence="1">
    <location>
        <begin position="13"/>
        <end position="28"/>
    </location>
</feature>
<dbReference type="AlphaFoldDB" id="A0AAV7DXM1"/>
<evidence type="ECO:0000313" key="3">
    <source>
        <dbReference type="Proteomes" id="UP000825729"/>
    </source>
</evidence>